<evidence type="ECO:0000256" key="3">
    <source>
        <dbReference type="PROSITE-ProRule" id="PRU00339"/>
    </source>
</evidence>
<dbReference type="AlphaFoldDB" id="A0A2Z6AXA6"/>
<sequence>MHKPLFAALGALALAAIMAGCAAQSTPAPGPERTVWQMTPTAASSYYYLALEDARRGGRDDEALTAMEQLLELAPSPLIYIEAANYYWRLGRMDKARTTLKRGEELYPTSRDMAVTLANTYYSEKRHEDAITTIKTYLQRVPDDTTAYIDLALIYLDDKHHAEALDALEQIPEDKRDAPVLYYWAKASSGLGLNRQAIAKLKQAVEMDPEFIEAWAELAYLYEVDKDYLAAEGIYTRLVEMGENASEIWLRLINLNIKLNNPDKALSLYRQGPRDIDFALEAATLFLDEKFYDQARAILSPLPTDGDVPPKIWFYLAVLAYEGDQNSETALEYLSKIPAANQHYHRAVRFRIHLLMDNGRFAEAQELILHQQKANPDQSEYWLLESSLAQRQKDLPGARTVLERALVRWPKDTDLLYSLGIVLDKMDLRDEGLATMERIITMDPEHADALNYVGYVLADESRDLERAMVLISRALEREPDSGYIIDSLAWLYFRRGESARAWEEIRRAVERVADDPIVWEHYGDIAAALGKTAKAKEGYRNSLELNPDNKSARAKLEKL</sequence>
<reference evidence="5 6" key="1">
    <citation type="journal article" date="2018" name="Sci. Adv.">
        <title>Multi-heme cytochromes provide a pathway for survival in energy-limited environments.</title>
        <authorList>
            <person name="Deng X."/>
            <person name="Dohmae N."/>
            <person name="Nealson K.H."/>
            <person name="Hashimoto K."/>
            <person name="Okamoto A."/>
        </authorList>
    </citation>
    <scope>NUCLEOTIDE SEQUENCE [LARGE SCALE GENOMIC DNA]</scope>
    <source>
        <strain evidence="5 6">IS5</strain>
    </source>
</reference>
<proteinExistence type="predicted"/>
<evidence type="ECO:0000313" key="6">
    <source>
        <dbReference type="Proteomes" id="UP000269883"/>
    </source>
</evidence>
<keyword evidence="1" id="KW-0677">Repeat</keyword>
<protein>
    <submittedName>
        <fullName evidence="5">Tetratricopeptide TPR_2 repeat protein</fullName>
    </submittedName>
</protein>
<keyword evidence="6" id="KW-1185">Reference proteome</keyword>
<dbReference type="KEGG" id="dfl:DFE_1145"/>
<dbReference type="InterPro" id="IPR019734">
    <property type="entry name" value="TPR_rpt"/>
</dbReference>
<dbReference type="PANTHER" id="PTHR45586">
    <property type="entry name" value="TPR REPEAT-CONTAINING PROTEIN PA4667"/>
    <property type="match status" value="1"/>
</dbReference>
<dbReference type="PANTHER" id="PTHR45586:SF16">
    <property type="entry name" value="DOMAIN PROTEIN, PUTATIVE-RELATED"/>
    <property type="match status" value="1"/>
</dbReference>
<keyword evidence="4" id="KW-0732">Signal</keyword>
<keyword evidence="2 3" id="KW-0802">TPR repeat</keyword>
<dbReference type="InterPro" id="IPR011990">
    <property type="entry name" value="TPR-like_helical_dom_sf"/>
</dbReference>
<dbReference type="InterPro" id="IPR051012">
    <property type="entry name" value="CellSynth/LPSAsmb/PSIAsmb"/>
</dbReference>
<dbReference type="PROSITE" id="PS50005">
    <property type="entry name" value="TPR"/>
    <property type="match status" value="1"/>
</dbReference>
<feature type="chain" id="PRO_5016315101" evidence="4">
    <location>
        <begin position="23"/>
        <end position="559"/>
    </location>
</feature>
<name>A0A2Z6AXA6_9BACT</name>
<accession>A0A2Z6AXA6</accession>
<feature type="signal peptide" evidence="4">
    <location>
        <begin position="1"/>
        <end position="22"/>
    </location>
</feature>
<dbReference type="PROSITE" id="PS51257">
    <property type="entry name" value="PROKAR_LIPOPROTEIN"/>
    <property type="match status" value="1"/>
</dbReference>
<evidence type="ECO:0000256" key="2">
    <source>
        <dbReference type="ARBA" id="ARBA00022803"/>
    </source>
</evidence>
<evidence type="ECO:0000313" key="5">
    <source>
        <dbReference type="EMBL" id="BBD07871.1"/>
    </source>
</evidence>
<dbReference type="Proteomes" id="UP000269883">
    <property type="component" value="Chromosome"/>
</dbReference>
<dbReference type="SUPFAM" id="SSF48452">
    <property type="entry name" value="TPR-like"/>
    <property type="match status" value="3"/>
</dbReference>
<feature type="repeat" description="TPR" evidence="3">
    <location>
        <begin position="516"/>
        <end position="549"/>
    </location>
</feature>
<dbReference type="SMART" id="SM00028">
    <property type="entry name" value="TPR"/>
    <property type="match status" value="10"/>
</dbReference>
<gene>
    <name evidence="5" type="ORF">DFE_1145</name>
</gene>
<dbReference type="Pfam" id="PF13432">
    <property type="entry name" value="TPR_16"/>
    <property type="match status" value="4"/>
</dbReference>
<dbReference type="Gene3D" id="1.25.40.10">
    <property type="entry name" value="Tetratricopeptide repeat domain"/>
    <property type="match status" value="3"/>
</dbReference>
<dbReference type="EMBL" id="AP017378">
    <property type="protein sequence ID" value="BBD07871.1"/>
    <property type="molecule type" value="Genomic_DNA"/>
</dbReference>
<evidence type="ECO:0000256" key="4">
    <source>
        <dbReference type="SAM" id="SignalP"/>
    </source>
</evidence>
<evidence type="ECO:0000256" key="1">
    <source>
        <dbReference type="ARBA" id="ARBA00022737"/>
    </source>
</evidence>
<dbReference type="Pfam" id="PF14559">
    <property type="entry name" value="TPR_19"/>
    <property type="match status" value="2"/>
</dbReference>
<dbReference type="OrthoDB" id="9766710at2"/>
<organism evidence="5 6">
    <name type="scientific">Desulfovibrio ferrophilus</name>
    <dbReference type="NCBI Taxonomy" id="241368"/>
    <lineage>
        <taxon>Bacteria</taxon>
        <taxon>Pseudomonadati</taxon>
        <taxon>Thermodesulfobacteriota</taxon>
        <taxon>Desulfovibrionia</taxon>
        <taxon>Desulfovibrionales</taxon>
        <taxon>Desulfovibrionaceae</taxon>
        <taxon>Desulfovibrio</taxon>
    </lineage>
</organism>
<dbReference type="RefSeq" id="WP_126377495.1">
    <property type="nucleotide sequence ID" value="NZ_AP017378.1"/>
</dbReference>